<evidence type="ECO:0000313" key="6">
    <source>
        <dbReference type="Proteomes" id="UP000018227"/>
    </source>
</evidence>
<dbReference type="AlphaFoldDB" id="V2Y215"/>
<evidence type="ECO:0008006" key="7">
    <source>
        <dbReference type="Google" id="ProtNLM"/>
    </source>
</evidence>
<feature type="region of interest" description="Disordered" evidence="3">
    <location>
        <begin position="27"/>
        <end position="50"/>
    </location>
</feature>
<proteinExistence type="inferred from homology"/>
<dbReference type="OrthoDB" id="1495621at2"/>
<accession>V2Y215</accession>
<dbReference type="STRING" id="592026.GCWU0000282_001901"/>
<dbReference type="Pfam" id="PF10634">
    <property type="entry name" value="Iron_transport"/>
    <property type="match status" value="1"/>
</dbReference>
<dbReference type="InterPro" id="IPR038482">
    <property type="entry name" value="Tp34-type_sf"/>
</dbReference>
<dbReference type="InterPro" id="IPR018470">
    <property type="entry name" value="Metal-bd_Tp34-typ"/>
</dbReference>
<reference evidence="5 6" key="1">
    <citation type="submission" date="2013-06" db="EMBL/GenBank/DDBJ databases">
        <authorList>
            <person name="Weinstock G."/>
            <person name="Sodergren E."/>
            <person name="Clifton S."/>
            <person name="Fulton L."/>
            <person name="Fulton B."/>
            <person name="Courtney L."/>
            <person name="Fronick C."/>
            <person name="Harrison M."/>
            <person name="Strong C."/>
            <person name="Farmer C."/>
            <person name="Delahaunty K."/>
            <person name="Markovic C."/>
            <person name="Hall O."/>
            <person name="Minx P."/>
            <person name="Tomlinson C."/>
            <person name="Mitreva M."/>
            <person name="Nelson J."/>
            <person name="Hou S."/>
            <person name="Wollam A."/>
            <person name="Pepin K.H."/>
            <person name="Johnson M."/>
            <person name="Bhonagiri V."/>
            <person name="Nash W.E."/>
            <person name="Warren W."/>
            <person name="Chinwalla A."/>
            <person name="Mardis E.R."/>
            <person name="Wilson R.K."/>
        </authorList>
    </citation>
    <scope>NUCLEOTIDE SEQUENCE [LARGE SCALE GENOMIC DNA]</scope>
    <source>
        <strain evidence="5 6">ATCC 51271</strain>
    </source>
</reference>
<comment type="similarity">
    <text evidence="1">Belongs to the UPF0423 family.</text>
</comment>
<dbReference type="eggNOG" id="COG3470">
    <property type="taxonomic scope" value="Bacteria"/>
</dbReference>
<keyword evidence="2 4" id="KW-0732">Signal</keyword>
<protein>
    <recommendedName>
        <fullName evidence="7">Fe2+ transport protein</fullName>
    </recommendedName>
</protein>
<evidence type="ECO:0000313" key="5">
    <source>
        <dbReference type="EMBL" id="ESL03028.1"/>
    </source>
</evidence>
<dbReference type="PROSITE" id="PS51257">
    <property type="entry name" value="PROKAR_LIPOPROTEIN"/>
    <property type="match status" value="1"/>
</dbReference>
<evidence type="ECO:0000256" key="2">
    <source>
        <dbReference type="ARBA" id="ARBA00022729"/>
    </source>
</evidence>
<gene>
    <name evidence="5" type="ORF">GCWU0000282_001901</name>
</gene>
<feature type="chain" id="PRO_5039375322" description="Fe2+ transport protein" evidence="4">
    <location>
        <begin position="19"/>
        <end position="238"/>
    </location>
</feature>
<evidence type="ECO:0000256" key="1">
    <source>
        <dbReference type="ARBA" id="ARBA00010013"/>
    </source>
</evidence>
<dbReference type="RefSeq" id="WP_023354770.1">
    <property type="nucleotide sequence ID" value="NZ_KI535368.1"/>
</dbReference>
<organism evidence="5 6">
    <name type="scientific">Catonella morbi ATCC 51271</name>
    <dbReference type="NCBI Taxonomy" id="592026"/>
    <lineage>
        <taxon>Bacteria</taxon>
        <taxon>Bacillati</taxon>
        <taxon>Bacillota</taxon>
        <taxon>Clostridia</taxon>
        <taxon>Lachnospirales</taxon>
        <taxon>Lachnospiraceae</taxon>
        <taxon>Catonella</taxon>
    </lineage>
</organism>
<evidence type="ECO:0000256" key="3">
    <source>
        <dbReference type="SAM" id="MobiDB-lite"/>
    </source>
</evidence>
<feature type="signal peptide" evidence="4">
    <location>
        <begin position="1"/>
        <end position="18"/>
    </location>
</feature>
<sequence>MKKKFLSLAIAATFAVTAITGCGQKANNASTASKASSAKTSTASTKSTASTASVPASKVSNIVADNKSASTTSAAAPGDAAGFTEYPIFEDEKVAFLNVSAVYFQPVPMSPGQEKIDKENEIHLEADISALENKLGYGTGDWVPYLTIDYLISDKDGKEVAKGTFMPMSASDGPHYGANIKMGESGSYKLKFTIHSPAEKGYLIHSDKETGPGEVLEKYFKDGNLTVEKDWDYVKQSW</sequence>
<comment type="caution">
    <text evidence="5">The sequence shown here is derived from an EMBL/GenBank/DDBJ whole genome shotgun (WGS) entry which is preliminary data.</text>
</comment>
<keyword evidence="6" id="KW-1185">Reference proteome</keyword>
<dbReference type="HOGENOM" id="CLU_100963_0_0_9"/>
<evidence type="ECO:0000256" key="4">
    <source>
        <dbReference type="SAM" id="SignalP"/>
    </source>
</evidence>
<dbReference type="Gene3D" id="2.60.40.2480">
    <property type="entry name" value="Periplasmic metal-binding protein Tp34-type"/>
    <property type="match status" value="1"/>
</dbReference>
<dbReference type="EMBL" id="ACIL03000013">
    <property type="protein sequence ID" value="ESL03028.1"/>
    <property type="molecule type" value="Genomic_DNA"/>
</dbReference>
<name>V2Y215_9FIRM</name>
<dbReference type="Proteomes" id="UP000018227">
    <property type="component" value="Unassembled WGS sequence"/>
</dbReference>